<evidence type="ECO:0000256" key="2">
    <source>
        <dbReference type="ARBA" id="ARBA00022670"/>
    </source>
</evidence>
<dbReference type="InterPro" id="IPR005543">
    <property type="entry name" value="PASTA_dom"/>
</dbReference>
<evidence type="ECO:0000259" key="10">
    <source>
        <dbReference type="PROSITE" id="PS51178"/>
    </source>
</evidence>
<feature type="compositionally biased region" description="Polar residues" evidence="9">
    <location>
        <begin position="806"/>
        <end position="815"/>
    </location>
</feature>
<dbReference type="InterPro" id="IPR012338">
    <property type="entry name" value="Beta-lactam/transpept-like"/>
</dbReference>
<organism evidence="11 12">
    <name type="scientific">Kineococcus halophytocola</name>
    <dbReference type="NCBI Taxonomy" id="3234027"/>
    <lineage>
        <taxon>Bacteria</taxon>
        <taxon>Bacillati</taxon>
        <taxon>Actinomycetota</taxon>
        <taxon>Actinomycetes</taxon>
        <taxon>Kineosporiales</taxon>
        <taxon>Kineosporiaceae</taxon>
        <taxon>Kineococcus</taxon>
    </lineage>
</organism>
<dbReference type="EMBL" id="JBGFTU010000012">
    <property type="protein sequence ID" value="MEZ0165456.1"/>
    <property type="molecule type" value="Genomic_DNA"/>
</dbReference>
<keyword evidence="4" id="KW-0808">Transferase</keyword>
<dbReference type="PROSITE" id="PS51178">
    <property type="entry name" value="PASTA"/>
    <property type="match status" value="1"/>
</dbReference>
<dbReference type="Gene3D" id="1.10.3810.10">
    <property type="entry name" value="Biosynthetic peptidoglycan transglycosylase-like"/>
    <property type="match status" value="1"/>
</dbReference>
<keyword evidence="3" id="KW-0328">Glycosyltransferase</keyword>
<dbReference type="InterPro" id="IPR050396">
    <property type="entry name" value="Glycosyltr_51/Transpeptidase"/>
</dbReference>
<dbReference type="SMART" id="SM00740">
    <property type="entry name" value="PASTA"/>
    <property type="match status" value="1"/>
</dbReference>
<gene>
    <name evidence="11" type="ORF">AB2L27_11865</name>
</gene>
<dbReference type="InterPro" id="IPR001460">
    <property type="entry name" value="PCN-bd_Tpept"/>
</dbReference>
<feature type="domain" description="PASTA" evidence="10">
    <location>
        <begin position="712"/>
        <end position="779"/>
    </location>
</feature>
<dbReference type="Pfam" id="PF03793">
    <property type="entry name" value="PASTA"/>
    <property type="match status" value="1"/>
</dbReference>
<keyword evidence="12" id="KW-1185">Reference proteome</keyword>
<evidence type="ECO:0000256" key="1">
    <source>
        <dbReference type="ARBA" id="ARBA00022645"/>
    </source>
</evidence>
<dbReference type="CDD" id="cd06577">
    <property type="entry name" value="PASTA_pknB"/>
    <property type="match status" value="1"/>
</dbReference>
<keyword evidence="6" id="KW-0511">Multifunctional enzyme</keyword>
<evidence type="ECO:0000256" key="5">
    <source>
        <dbReference type="ARBA" id="ARBA00022801"/>
    </source>
</evidence>
<keyword evidence="5" id="KW-0378">Hydrolase</keyword>
<name>A0ABV4H4X4_9ACTN</name>
<dbReference type="InterPro" id="IPR036950">
    <property type="entry name" value="PBP_transglycosylase"/>
</dbReference>
<accession>A0ABV4H4X4</accession>
<feature type="region of interest" description="Disordered" evidence="9">
    <location>
        <begin position="773"/>
        <end position="822"/>
    </location>
</feature>
<keyword evidence="2" id="KW-0645">Protease</keyword>
<evidence type="ECO:0000256" key="3">
    <source>
        <dbReference type="ARBA" id="ARBA00022676"/>
    </source>
</evidence>
<reference evidence="11 12" key="1">
    <citation type="submission" date="2024-07" db="EMBL/GenBank/DDBJ databases">
        <authorList>
            <person name="Thanompreechachai J."/>
            <person name="Duangmal K."/>
        </authorList>
    </citation>
    <scope>NUCLEOTIDE SEQUENCE [LARGE SCALE GENOMIC DNA]</scope>
    <source>
        <strain evidence="11 12">LSe6-4</strain>
    </source>
</reference>
<dbReference type="PANTHER" id="PTHR32282:SF33">
    <property type="entry name" value="PEPTIDOGLYCAN GLYCOSYLTRANSFERASE"/>
    <property type="match status" value="1"/>
</dbReference>
<keyword evidence="1" id="KW-0121">Carboxypeptidase</keyword>
<dbReference type="PANTHER" id="PTHR32282">
    <property type="entry name" value="BINDING PROTEIN TRANSPEPTIDASE, PUTATIVE-RELATED"/>
    <property type="match status" value="1"/>
</dbReference>
<evidence type="ECO:0000313" key="12">
    <source>
        <dbReference type="Proteomes" id="UP001565927"/>
    </source>
</evidence>
<dbReference type="SUPFAM" id="SSF56601">
    <property type="entry name" value="beta-lactamase/transpeptidase-like"/>
    <property type="match status" value="1"/>
</dbReference>
<sequence length="822" mass="86198">MAPRSTQHARRPVFRLLAAFAAVSAAGGVLSAGLVVPAVAATGSLTSEGVDIFNELPGDLGDRTLSEASTITYADGTPMAKVYDQNRSVVAFDQIAPVMRDAIISIEDDRFYSHGAVDVKGIARALVSNAGGGSTQGASTLTQQFVKNVLVQQAVQEGDSEAAAAAVEHEGVDGYARKLREMRLAVGVEKEMTKDEILAGYLNVSYFQNNVYGIEAAAQFYFSKSAADLTLPESALLAGMVQNPAAFNPVKYPEASVKRRNVVLSRMLELGKIDQPTYDAAVAAPVGLVLNPSRQGCLSAGTAAYFCDYVVRVVESDPAFGATPEDRRNLLRRGGLTIKTTLNPVIQDITQKAVNDGVNPGQEVRSAASYVQPGTGHILAMAQDTTYSPDEDQIGFTTLNYNVSQAMGGGIGLQQGSTFKPFTLATWLKSGRSLDSVVASPNKGNDPYSAFTACGQKLRGTKPYTYGNSESSSSGSMTVRQATANSVNTAFVSMEKQLDICDITATAQSLGVYKASPSKNFLTGEESLDLDQNPSMTLGTNLVYPLEIAGAYAAFAAEGTFCKPTAILEAVDTNGNPLQVPSADCKQVLDVNVARNVTEALRQGWTNGTARRVGKSEMNGRQVASKTGTTQDSQNVWFAAYTPRLAGVVWVGHHQGVKSLNGARINGRRVGKVYGATIPGPIWAEAAGGSLAALNAPKLTFTDGTNDGLRTTAPNGKLRVPSVVGRSVSSATAALEAAGFNVQVSRSRVSSTRVDAGLVAAQSARTAAAGATITLTRSSGAPPAPRPTATPTPTQTSQAPSPEPTQESPDAQDTQETPDDDE</sequence>
<comment type="caution">
    <text evidence="11">The sequence shown here is derived from an EMBL/GenBank/DDBJ whole genome shotgun (WGS) entry which is preliminary data.</text>
</comment>
<dbReference type="RefSeq" id="WP_370441682.1">
    <property type="nucleotide sequence ID" value="NZ_JBGFTU010000012.1"/>
</dbReference>
<dbReference type="Gene3D" id="3.40.710.10">
    <property type="entry name" value="DD-peptidase/beta-lactamase superfamily"/>
    <property type="match status" value="1"/>
</dbReference>
<evidence type="ECO:0000256" key="4">
    <source>
        <dbReference type="ARBA" id="ARBA00022679"/>
    </source>
</evidence>
<protein>
    <submittedName>
        <fullName evidence="11">Penicillin-binding protein</fullName>
    </submittedName>
</protein>
<dbReference type="InterPro" id="IPR001264">
    <property type="entry name" value="Glyco_trans_51"/>
</dbReference>
<proteinExistence type="predicted"/>
<evidence type="ECO:0000256" key="8">
    <source>
        <dbReference type="ARBA" id="ARBA00049902"/>
    </source>
</evidence>
<comment type="catalytic activity">
    <reaction evidence="7">
        <text>Preferential cleavage: (Ac)2-L-Lys-D-Ala-|-D-Ala. Also transpeptidation of peptidyl-alanyl moieties that are N-acyl substituents of D-alanine.</text>
        <dbReference type="EC" id="3.4.16.4"/>
    </reaction>
</comment>
<dbReference type="Gene3D" id="3.30.10.20">
    <property type="match status" value="1"/>
</dbReference>
<evidence type="ECO:0000256" key="6">
    <source>
        <dbReference type="ARBA" id="ARBA00023268"/>
    </source>
</evidence>
<dbReference type="InterPro" id="IPR023346">
    <property type="entry name" value="Lysozyme-like_dom_sf"/>
</dbReference>
<dbReference type="SUPFAM" id="SSF53955">
    <property type="entry name" value="Lysozyme-like"/>
    <property type="match status" value="1"/>
</dbReference>
<dbReference type="Proteomes" id="UP001565927">
    <property type="component" value="Unassembled WGS sequence"/>
</dbReference>
<evidence type="ECO:0000256" key="7">
    <source>
        <dbReference type="ARBA" id="ARBA00034000"/>
    </source>
</evidence>
<dbReference type="Pfam" id="PF00912">
    <property type="entry name" value="Transgly"/>
    <property type="match status" value="1"/>
</dbReference>
<dbReference type="Pfam" id="PF00905">
    <property type="entry name" value="Transpeptidase"/>
    <property type="match status" value="1"/>
</dbReference>
<comment type="catalytic activity">
    <reaction evidence="8">
        <text>[GlcNAc-(1-&gt;4)-Mur2Ac(oyl-L-Ala-gamma-D-Glu-L-Lys-D-Ala-D-Ala)](n)-di-trans,octa-cis-undecaprenyl diphosphate + beta-D-GlcNAc-(1-&gt;4)-Mur2Ac(oyl-L-Ala-gamma-D-Glu-L-Lys-D-Ala-D-Ala)-di-trans,octa-cis-undecaprenyl diphosphate = [GlcNAc-(1-&gt;4)-Mur2Ac(oyl-L-Ala-gamma-D-Glu-L-Lys-D-Ala-D-Ala)](n+1)-di-trans,octa-cis-undecaprenyl diphosphate + di-trans,octa-cis-undecaprenyl diphosphate + H(+)</text>
        <dbReference type="Rhea" id="RHEA:23708"/>
        <dbReference type="Rhea" id="RHEA-COMP:9602"/>
        <dbReference type="Rhea" id="RHEA-COMP:9603"/>
        <dbReference type="ChEBI" id="CHEBI:15378"/>
        <dbReference type="ChEBI" id="CHEBI:58405"/>
        <dbReference type="ChEBI" id="CHEBI:60033"/>
        <dbReference type="ChEBI" id="CHEBI:78435"/>
        <dbReference type="EC" id="2.4.99.28"/>
    </reaction>
</comment>
<feature type="compositionally biased region" description="Low complexity" evidence="9">
    <location>
        <begin position="791"/>
        <end position="800"/>
    </location>
</feature>
<evidence type="ECO:0000256" key="9">
    <source>
        <dbReference type="SAM" id="MobiDB-lite"/>
    </source>
</evidence>
<evidence type="ECO:0000313" key="11">
    <source>
        <dbReference type="EMBL" id="MEZ0165456.1"/>
    </source>
</evidence>